<keyword evidence="8 12" id="KW-1133">Transmembrane helix</keyword>
<evidence type="ECO:0000256" key="12">
    <source>
        <dbReference type="SAM" id="Phobius"/>
    </source>
</evidence>
<feature type="transmembrane region" description="Helical" evidence="12">
    <location>
        <begin position="126"/>
        <end position="144"/>
    </location>
</feature>
<protein>
    <recommendedName>
        <fullName evidence="14">Cytochrome b561 domain-containing protein</fullName>
    </recommendedName>
</protein>
<feature type="signal peptide" evidence="13">
    <location>
        <begin position="1"/>
        <end position="23"/>
    </location>
</feature>
<dbReference type="Gene3D" id="1.20.120.1770">
    <property type="match status" value="1"/>
</dbReference>
<feature type="transmembrane region" description="Helical" evidence="12">
    <location>
        <begin position="156"/>
        <end position="179"/>
    </location>
</feature>
<evidence type="ECO:0000256" key="6">
    <source>
        <dbReference type="ARBA" id="ARBA00022723"/>
    </source>
</evidence>
<evidence type="ECO:0000256" key="11">
    <source>
        <dbReference type="SAM" id="MobiDB-lite"/>
    </source>
</evidence>
<evidence type="ECO:0000256" key="9">
    <source>
        <dbReference type="ARBA" id="ARBA00023004"/>
    </source>
</evidence>
<evidence type="ECO:0000256" key="3">
    <source>
        <dbReference type="ARBA" id="ARBA00022448"/>
    </source>
</evidence>
<dbReference type="STRING" id="52838.A0A4S8JC79"/>
<dbReference type="Proteomes" id="UP000317650">
    <property type="component" value="Chromosome 3"/>
</dbReference>
<dbReference type="GO" id="GO:0020037">
    <property type="term" value="F:heme binding"/>
    <property type="evidence" value="ECO:0007669"/>
    <property type="project" value="TreeGrafter"/>
</dbReference>
<evidence type="ECO:0000256" key="5">
    <source>
        <dbReference type="ARBA" id="ARBA00022692"/>
    </source>
</evidence>
<dbReference type="InterPro" id="IPR045150">
    <property type="entry name" value="CYB561D1/2"/>
</dbReference>
<keyword evidence="16" id="KW-1185">Reference proteome</keyword>
<dbReference type="GO" id="GO:0046872">
    <property type="term" value="F:metal ion binding"/>
    <property type="evidence" value="ECO:0007669"/>
    <property type="project" value="UniProtKB-KW"/>
</dbReference>
<evidence type="ECO:0000256" key="13">
    <source>
        <dbReference type="SAM" id="SignalP"/>
    </source>
</evidence>
<evidence type="ECO:0000259" key="14">
    <source>
        <dbReference type="PROSITE" id="PS50939"/>
    </source>
</evidence>
<name>A0A4S8JC79_MUSBA</name>
<dbReference type="InterPro" id="IPR006593">
    <property type="entry name" value="Cyt_b561/ferric_Rdtase_TM"/>
</dbReference>
<evidence type="ECO:0000313" key="16">
    <source>
        <dbReference type="Proteomes" id="UP000317650"/>
    </source>
</evidence>
<comment type="caution">
    <text evidence="15">The sequence shown here is derived from an EMBL/GenBank/DDBJ whole genome shotgun (WGS) entry which is preliminary data.</text>
</comment>
<feature type="transmembrane region" description="Helical" evidence="12">
    <location>
        <begin position="53"/>
        <end position="77"/>
    </location>
</feature>
<gene>
    <name evidence="15" type="ORF">C4D60_Mb03t16870</name>
</gene>
<evidence type="ECO:0000256" key="7">
    <source>
        <dbReference type="ARBA" id="ARBA00022982"/>
    </source>
</evidence>
<keyword evidence="7" id="KW-0249">Electron transport</keyword>
<feature type="transmembrane region" description="Helical" evidence="12">
    <location>
        <begin position="89"/>
        <end position="114"/>
    </location>
</feature>
<keyword evidence="3" id="KW-0813">Transport</keyword>
<dbReference type="SMART" id="SM00665">
    <property type="entry name" value="B561"/>
    <property type="match status" value="1"/>
</dbReference>
<keyword evidence="5 12" id="KW-0812">Transmembrane</keyword>
<dbReference type="Pfam" id="PF03188">
    <property type="entry name" value="Cytochrom_B561"/>
    <property type="match status" value="1"/>
</dbReference>
<keyword evidence="6" id="KW-0479">Metal-binding</keyword>
<accession>A0A4S8JC79</accession>
<feature type="domain" description="Cytochrome b561" evidence="14">
    <location>
        <begin position="15"/>
        <end position="218"/>
    </location>
</feature>
<comment type="cofactor">
    <cofactor evidence="1">
        <name>heme b</name>
        <dbReference type="ChEBI" id="CHEBI:60344"/>
    </cofactor>
</comment>
<evidence type="ECO:0000256" key="8">
    <source>
        <dbReference type="ARBA" id="ARBA00022989"/>
    </source>
</evidence>
<evidence type="ECO:0000256" key="2">
    <source>
        <dbReference type="ARBA" id="ARBA00004141"/>
    </source>
</evidence>
<dbReference type="EMBL" id="PYDT01000006">
    <property type="protein sequence ID" value="THU58674.1"/>
    <property type="molecule type" value="Genomic_DNA"/>
</dbReference>
<dbReference type="CDD" id="cd08760">
    <property type="entry name" value="Cyt_b561_FRRS1_like"/>
    <property type="match status" value="1"/>
</dbReference>
<dbReference type="PROSITE" id="PS50939">
    <property type="entry name" value="CYTOCHROME_B561"/>
    <property type="match status" value="1"/>
</dbReference>
<feature type="region of interest" description="Disordered" evidence="11">
    <location>
        <begin position="280"/>
        <end position="306"/>
    </location>
</feature>
<keyword evidence="13" id="KW-0732">Signal</keyword>
<keyword evidence="9" id="KW-0408">Iron</keyword>
<evidence type="ECO:0000313" key="15">
    <source>
        <dbReference type="EMBL" id="THU58674.1"/>
    </source>
</evidence>
<dbReference type="AlphaFoldDB" id="A0A4S8JC79"/>
<keyword evidence="10 12" id="KW-0472">Membrane</keyword>
<evidence type="ECO:0000256" key="1">
    <source>
        <dbReference type="ARBA" id="ARBA00001970"/>
    </source>
</evidence>
<comment type="subcellular location">
    <subcellularLocation>
        <location evidence="2">Membrane</location>
        <topology evidence="2">Multi-pass membrane protein</topology>
    </subcellularLocation>
</comment>
<feature type="transmembrane region" description="Helical" evidence="12">
    <location>
        <begin position="191"/>
        <end position="210"/>
    </location>
</feature>
<evidence type="ECO:0000256" key="4">
    <source>
        <dbReference type="ARBA" id="ARBA00022617"/>
    </source>
</evidence>
<feature type="chain" id="PRO_5020432468" description="Cytochrome b561 domain-containing protein" evidence="13">
    <location>
        <begin position="24"/>
        <end position="306"/>
    </location>
</feature>
<reference evidence="15 16" key="1">
    <citation type="journal article" date="2019" name="Nat. Plants">
        <title>Genome sequencing of Musa balbisiana reveals subgenome evolution and function divergence in polyploid bananas.</title>
        <authorList>
            <person name="Yao X."/>
        </authorList>
    </citation>
    <scope>NUCLEOTIDE SEQUENCE [LARGE SCALE GENOMIC DNA]</scope>
    <source>
        <strain evidence="16">cv. DH-PKW</strain>
        <tissue evidence="15">Leaves</tissue>
    </source>
</reference>
<dbReference type="PANTHER" id="PTHR15422">
    <property type="entry name" value="OS05G0565100 PROTEIN"/>
    <property type="match status" value="1"/>
</dbReference>
<evidence type="ECO:0000256" key="10">
    <source>
        <dbReference type="ARBA" id="ARBA00023136"/>
    </source>
</evidence>
<proteinExistence type="predicted"/>
<dbReference type="PANTHER" id="PTHR15422:SF24">
    <property type="entry name" value="DOMON RELATED DOMAIN-CONTAINING PROTEIN"/>
    <property type="match status" value="1"/>
</dbReference>
<organism evidence="15 16">
    <name type="scientific">Musa balbisiana</name>
    <name type="common">Banana</name>
    <dbReference type="NCBI Taxonomy" id="52838"/>
    <lineage>
        <taxon>Eukaryota</taxon>
        <taxon>Viridiplantae</taxon>
        <taxon>Streptophyta</taxon>
        <taxon>Embryophyta</taxon>
        <taxon>Tracheophyta</taxon>
        <taxon>Spermatophyta</taxon>
        <taxon>Magnoliopsida</taxon>
        <taxon>Liliopsida</taxon>
        <taxon>Zingiberales</taxon>
        <taxon>Musaceae</taxon>
        <taxon>Musa</taxon>
    </lineage>
</organism>
<dbReference type="GO" id="GO:0016020">
    <property type="term" value="C:membrane"/>
    <property type="evidence" value="ECO:0007669"/>
    <property type="project" value="UniProtKB-SubCell"/>
</dbReference>
<keyword evidence="4" id="KW-0349">Heme</keyword>
<sequence length="306" mass="34325">MILGNFVAASLLLLLLLLPCVGSLRDTPRLVQSRRNGQPPNPLQLTPELSTQITVHAFLLWVSVGFLMPVGIIIIRVSHRVHCITKLKALFYAHVIVQTVAILLATAAAVLSVINFENSFSNTHQRLGAALYALIWIQPVVAFLRPHRGTKVRGVWYLLHWLLGTGVCVLGVANVYIGLHTYRERSSRTVSLWASLLTAEVSIVAVVYLLQDKWEYLMKQARVGDEQVTPSPLESIMDVMLLLQAEVRDTKSRKVFLEGFTPKLGIPLGMPWRTTRNKEDKLLTRKTQAEGKQLETESEDKLQNSF</sequence>
<dbReference type="GO" id="GO:0140575">
    <property type="term" value="F:transmembrane monodehydroascorbate reductase activity"/>
    <property type="evidence" value="ECO:0007669"/>
    <property type="project" value="InterPro"/>
</dbReference>